<dbReference type="InterPro" id="IPR036390">
    <property type="entry name" value="WH_DNA-bd_sf"/>
</dbReference>
<dbReference type="PROSITE" id="PS50931">
    <property type="entry name" value="HTH_LYSR"/>
    <property type="match status" value="1"/>
</dbReference>
<dbReference type="EMBL" id="CP040396">
    <property type="protein sequence ID" value="QCT02981.1"/>
    <property type="molecule type" value="Genomic_DNA"/>
</dbReference>
<reference evidence="6 7" key="1">
    <citation type="submission" date="2019-05" db="EMBL/GenBank/DDBJ databases">
        <authorList>
            <person name="Chen C."/>
        </authorList>
    </citation>
    <scope>NUCLEOTIDE SEQUENCE [LARGE SCALE GENOMIC DNA]</scope>
    <source>
        <strain evidence="6 7">HB172198</strain>
    </source>
</reference>
<evidence type="ECO:0000256" key="1">
    <source>
        <dbReference type="ARBA" id="ARBA00009437"/>
    </source>
</evidence>
<evidence type="ECO:0000256" key="3">
    <source>
        <dbReference type="ARBA" id="ARBA00023125"/>
    </source>
</evidence>
<dbReference type="CDD" id="cd05466">
    <property type="entry name" value="PBP2_LTTR_substrate"/>
    <property type="match status" value="1"/>
</dbReference>
<evidence type="ECO:0000313" key="7">
    <source>
        <dbReference type="Proteomes" id="UP000300879"/>
    </source>
</evidence>
<dbReference type="GO" id="GO:0032993">
    <property type="term" value="C:protein-DNA complex"/>
    <property type="evidence" value="ECO:0007669"/>
    <property type="project" value="TreeGrafter"/>
</dbReference>
<organism evidence="6 7">
    <name type="scientific">Paenibacillus algicola</name>
    <dbReference type="NCBI Taxonomy" id="2565926"/>
    <lineage>
        <taxon>Bacteria</taxon>
        <taxon>Bacillati</taxon>
        <taxon>Bacillota</taxon>
        <taxon>Bacilli</taxon>
        <taxon>Bacillales</taxon>
        <taxon>Paenibacillaceae</taxon>
        <taxon>Paenibacillus</taxon>
    </lineage>
</organism>
<dbReference type="PANTHER" id="PTHR30346:SF28">
    <property type="entry name" value="HTH-TYPE TRANSCRIPTIONAL REGULATOR CYNR"/>
    <property type="match status" value="1"/>
</dbReference>
<dbReference type="RefSeq" id="WP_138225925.1">
    <property type="nucleotide sequence ID" value="NZ_CP040396.1"/>
</dbReference>
<keyword evidence="3" id="KW-0238">DNA-binding</keyword>
<accession>A0A4P8XN46</accession>
<evidence type="ECO:0000256" key="4">
    <source>
        <dbReference type="ARBA" id="ARBA00023163"/>
    </source>
</evidence>
<dbReference type="Pfam" id="PF03466">
    <property type="entry name" value="LysR_substrate"/>
    <property type="match status" value="1"/>
</dbReference>
<dbReference type="SUPFAM" id="SSF53850">
    <property type="entry name" value="Periplasmic binding protein-like II"/>
    <property type="match status" value="1"/>
</dbReference>
<proteinExistence type="inferred from homology"/>
<evidence type="ECO:0000313" key="6">
    <source>
        <dbReference type="EMBL" id="QCT02981.1"/>
    </source>
</evidence>
<keyword evidence="7" id="KW-1185">Reference proteome</keyword>
<evidence type="ECO:0000259" key="5">
    <source>
        <dbReference type="PROSITE" id="PS50931"/>
    </source>
</evidence>
<dbReference type="InterPro" id="IPR036388">
    <property type="entry name" value="WH-like_DNA-bd_sf"/>
</dbReference>
<dbReference type="SUPFAM" id="SSF46785">
    <property type="entry name" value="Winged helix' DNA-binding domain"/>
    <property type="match status" value="1"/>
</dbReference>
<dbReference type="Gene3D" id="1.10.10.10">
    <property type="entry name" value="Winged helix-like DNA-binding domain superfamily/Winged helix DNA-binding domain"/>
    <property type="match status" value="1"/>
</dbReference>
<dbReference type="OrthoDB" id="9803735at2"/>
<dbReference type="InterPro" id="IPR000847">
    <property type="entry name" value="LysR_HTH_N"/>
</dbReference>
<name>A0A4P8XN46_9BACL</name>
<dbReference type="GO" id="GO:0003700">
    <property type="term" value="F:DNA-binding transcription factor activity"/>
    <property type="evidence" value="ECO:0007669"/>
    <property type="project" value="InterPro"/>
</dbReference>
<dbReference type="Proteomes" id="UP000300879">
    <property type="component" value="Chromosome"/>
</dbReference>
<keyword evidence="2" id="KW-0805">Transcription regulation</keyword>
<evidence type="ECO:0000256" key="2">
    <source>
        <dbReference type="ARBA" id="ARBA00023015"/>
    </source>
</evidence>
<dbReference type="PANTHER" id="PTHR30346">
    <property type="entry name" value="TRANSCRIPTIONAL DUAL REGULATOR HCAR-RELATED"/>
    <property type="match status" value="1"/>
</dbReference>
<keyword evidence="4" id="KW-0804">Transcription</keyword>
<protein>
    <submittedName>
        <fullName evidence="6">Transcriptional regulator, LysR family</fullName>
    </submittedName>
</protein>
<dbReference type="KEGG" id="palo:E6C60_2269"/>
<dbReference type="AlphaFoldDB" id="A0A4P8XN46"/>
<feature type="domain" description="HTH lysR-type" evidence="5">
    <location>
        <begin position="1"/>
        <end position="58"/>
    </location>
</feature>
<dbReference type="Pfam" id="PF00126">
    <property type="entry name" value="HTH_1"/>
    <property type="match status" value="1"/>
</dbReference>
<dbReference type="PRINTS" id="PR00039">
    <property type="entry name" value="HTHLYSR"/>
</dbReference>
<dbReference type="GO" id="GO:0003677">
    <property type="term" value="F:DNA binding"/>
    <property type="evidence" value="ECO:0007669"/>
    <property type="project" value="UniProtKB-KW"/>
</dbReference>
<comment type="similarity">
    <text evidence="1">Belongs to the LysR transcriptional regulatory family.</text>
</comment>
<sequence>MDIRQLKYFLAIAREGQVTRAAKKLNMEQPPLSRQLKQIEEELGVRLFDRSSRHLKLTSAGVLLRQRGELLLTQFEEALNEVKETEEGVRGMLSIGSVVSCVSLLPGRIQRMREVYPRLTYKIVEGDHTYLGDLLQKRVIELIVARLPFEAFHYTDPCEVLPLPSDPFVAVIPSAWASRFGGKSAIKMTELAECPILTLKTDYTTRMHESVMNECRKHGFEPQVICECSSVSIIMSLVAEGIGVTIFPKSVMSMSMGRLVTMLDIEDAALQSEVGIVWLKNHYLSKSAERFIDSFRSDPNNNPQIRSKQ</sequence>
<dbReference type="Gene3D" id="3.40.190.290">
    <property type="match status" value="1"/>
</dbReference>
<gene>
    <name evidence="6" type="ORF">E6C60_2269</name>
</gene>
<dbReference type="InterPro" id="IPR005119">
    <property type="entry name" value="LysR_subst-bd"/>
</dbReference>
<dbReference type="FunFam" id="1.10.10.10:FF:000001">
    <property type="entry name" value="LysR family transcriptional regulator"/>
    <property type="match status" value="1"/>
</dbReference>